<dbReference type="Proteomes" id="UP000176326">
    <property type="component" value="Unassembled WGS sequence"/>
</dbReference>
<keyword evidence="1" id="KW-1133">Transmembrane helix</keyword>
<proteinExistence type="predicted"/>
<gene>
    <name evidence="2" type="ORF">A2427_04365</name>
</gene>
<evidence type="ECO:0000256" key="1">
    <source>
        <dbReference type="SAM" id="Phobius"/>
    </source>
</evidence>
<comment type="caution">
    <text evidence="2">The sequence shown here is derived from an EMBL/GenBank/DDBJ whole genome shotgun (WGS) entry which is preliminary data.</text>
</comment>
<accession>A0A1G2EMS3</accession>
<feature type="transmembrane region" description="Helical" evidence="1">
    <location>
        <begin position="32"/>
        <end position="54"/>
    </location>
</feature>
<protein>
    <recommendedName>
        <fullName evidence="4">Baseplate protein J-like domain-containing protein</fullName>
    </recommendedName>
</protein>
<dbReference type="AlphaFoldDB" id="A0A1G2EMS3"/>
<evidence type="ECO:0000313" key="2">
    <source>
        <dbReference type="EMBL" id="OGZ26681.1"/>
    </source>
</evidence>
<dbReference type="EMBL" id="MHMN01000057">
    <property type="protein sequence ID" value="OGZ26681.1"/>
    <property type="molecule type" value="Genomic_DNA"/>
</dbReference>
<keyword evidence="1" id="KW-0812">Transmembrane</keyword>
<keyword evidence="1" id="KW-0472">Membrane</keyword>
<evidence type="ECO:0000313" key="3">
    <source>
        <dbReference type="Proteomes" id="UP000176326"/>
    </source>
</evidence>
<sequence>MTKKIFDILPPEKKIDQGRDLKKNKKSKTPKIVFSLIILLILLGAALFSGSFAFSSAEVKVWPESEHIEIKEKAIISINSSAFKIFSKGLSLEKEFASSGRTQSETKARGAVTVYNEYSDTARSLVPSRIVSSSGKLFWTLEKITIPGRTKKGGKVIPGEITVEVEAAEAGPEYNIDTATFAFPALAGTPMYTTVYAKSFEKMEGGSIGDALMVTDQDLDQAESILKEELKKEIISSLKEGLEEGFVILEGGDNLRILDKKESKKKGDVSNEFNVEMSASLSAVAVSGEELERISQEFLLKNKKEGMELGRQEKEYSFESIDFSEKTAVLNVFIKSVQYRQLDKEQLKNALLGKSYKEAEIFLKNLPGILRTEIEARPFFSKKVPENVNVFIILD</sequence>
<name>A0A1G2EMS3_9BACT</name>
<evidence type="ECO:0008006" key="4">
    <source>
        <dbReference type="Google" id="ProtNLM"/>
    </source>
</evidence>
<reference evidence="2 3" key="1">
    <citation type="journal article" date="2016" name="Nat. Commun.">
        <title>Thousands of microbial genomes shed light on interconnected biogeochemical processes in an aquifer system.</title>
        <authorList>
            <person name="Anantharaman K."/>
            <person name="Brown C.T."/>
            <person name="Hug L.A."/>
            <person name="Sharon I."/>
            <person name="Castelle C.J."/>
            <person name="Probst A.J."/>
            <person name="Thomas B.C."/>
            <person name="Singh A."/>
            <person name="Wilkins M.J."/>
            <person name="Karaoz U."/>
            <person name="Brodie E.L."/>
            <person name="Williams K.H."/>
            <person name="Hubbard S.S."/>
            <person name="Banfield J.F."/>
        </authorList>
    </citation>
    <scope>NUCLEOTIDE SEQUENCE [LARGE SCALE GENOMIC DNA]</scope>
</reference>
<organism evidence="2 3">
    <name type="scientific">Candidatus Nealsonbacteria bacterium RIFOXYC1_FULL_40_7</name>
    <dbReference type="NCBI Taxonomy" id="1801678"/>
    <lineage>
        <taxon>Bacteria</taxon>
        <taxon>Candidatus Nealsoniibacteriota</taxon>
    </lineage>
</organism>